<sequence>MSFPDPPPPYASSEVLWGLNPDFPIGHQPWPFTVNAQDATKPPAPTSSIRSIWSSRKQYYPARGQVDFKTVGPRPHPLSSVNGNDKWNEVNRHPPGRSRFMHMFHSPYQNVDPYEFVAPPPEHTSIYPPLQSGNPLPVVNGEDEWDEANLVPPSRSPFMHVSCSPYPNVGPYDELDAVPSQHTCVCSSEQLTNPLPGVNGNCEWDEANGGPPSRSRFMHMWNSPHPNVDPCDHLDFNQL</sequence>
<evidence type="ECO:0000313" key="1">
    <source>
        <dbReference type="EMBL" id="KAI3782031.1"/>
    </source>
</evidence>
<reference evidence="1 2" key="2">
    <citation type="journal article" date="2022" name="Mol. Ecol. Resour.">
        <title>The genomes of chicory, endive, great burdock and yacon provide insights into Asteraceae paleo-polyploidization history and plant inulin production.</title>
        <authorList>
            <person name="Fan W."/>
            <person name="Wang S."/>
            <person name="Wang H."/>
            <person name="Wang A."/>
            <person name="Jiang F."/>
            <person name="Liu H."/>
            <person name="Zhao H."/>
            <person name="Xu D."/>
            <person name="Zhang Y."/>
        </authorList>
    </citation>
    <scope>NUCLEOTIDE SEQUENCE [LARGE SCALE GENOMIC DNA]</scope>
    <source>
        <strain evidence="2">cv. Punajuju</strain>
        <tissue evidence="1">Leaves</tissue>
    </source>
</reference>
<accession>A0ACB9GFR0</accession>
<dbReference type="EMBL" id="CM042010">
    <property type="protein sequence ID" value="KAI3782031.1"/>
    <property type="molecule type" value="Genomic_DNA"/>
</dbReference>
<name>A0ACB9GFR0_CICIN</name>
<reference evidence="2" key="1">
    <citation type="journal article" date="2022" name="Mol. Ecol. Resour.">
        <title>The genomes of chicory, endive, great burdock and yacon provide insights into Asteraceae palaeo-polyploidization history and plant inulin production.</title>
        <authorList>
            <person name="Fan W."/>
            <person name="Wang S."/>
            <person name="Wang H."/>
            <person name="Wang A."/>
            <person name="Jiang F."/>
            <person name="Liu H."/>
            <person name="Zhao H."/>
            <person name="Xu D."/>
            <person name="Zhang Y."/>
        </authorList>
    </citation>
    <scope>NUCLEOTIDE SEQUENCE [LARGE SCALE GENOMIC DNA]</scope>
    <source>
        <strain evidence="2">cv. Punajuju</strain>
    </source>
</reference>
<organism evidence="1 2">
    <name type="scientific">Cichorium intybus</name>
    <name type="common">Chicory</name>
    <dbReference type="NCBI Taxonomy" id="13427"/>
    <lineage>
        <taxon>Eukaryota</taxon>
        <taxon>Viridiplantae</taxon>
        <taxon>Streptophyta</taxon>
        <taxon>Embryophyta</taxon>
        <taxon>Tracheophyta</taxon>
        <taxon>Spermatophyta</taxon>
        <taxon>Magnoliopsida</taxon>
        <taxon>eudicotyledons</taxon>
        <taxon>Gunneridae</taxon>
        <taxon>Pentapetalae</taxon>
        <taxon>asterids</taxon>
        <taxon>campanulids</taxon>
        <taxon>Asterales</taxon>
        <taxon>Asteraceae</taxon>
        <taxon>Cichorioideae</taxon>
        <taxon>Cichorieae</taxon>
        <taxon>Cichoriinae</taxon>
        <taxon>Cichorium</taxon>
    </lineage>
</organism>
<evidence type="ECO:0000313" key="2">
    <source>
        <dbReference type="Proteomes" id="UP001055811"/>
    </source>
</evidence>
<protein>
    <submittedName>
        <fullName evidence="1">Uncharacterized protein</fullName>
    </submittedName>
</protein>
<dbReference type="Proteomes" id="UP001055811">
    <property type="component" value="Linkage Group LG02"/>
</dbReference>
<proteinExistence type="predicted"/>
<gene>
    <name evidence="1" type="ORF">L2E82_12063</name>
</gene>
<comment type="caution">
    <text evidence="1">The sequence shown here is derived from an EMBL/GenBank/DDBJ whole genome shotgun (WGS) entry which is preliminary data.</text>
</comment>
<keyword evidence="2" id="KW-1185">Reference proteome</keyword>